<evidence type="ECO:0000313" key="5">
    <source>
        <dbReference type="EMBL" id="KAB1212324.1"/>
    </source>
</evidence>
<dbReference type="InterPro" id="IPR019791">
    <property type="entry name" value="Haem_peroxidase_animal"/>
</dbReference>
<dbReference type="Gene3D" id="1.10.640.10">
    <property type="entry name" value="Haem peroxidase domain superfamily, animal type"/>
    <property type="match status" value="1"/>
</dbReference>
<dbReference type="PROSITE" id="PS50292">
    <property type="entry name" value="PEROXIDASE_3"/>
    <property type="match status" value="1"/>
</dbReference>
<dbReference type="GO" id="GO:0020037">
    <property type="term" value="F:heme binding"/>
    <property type="evidence" value="ECO:0007669"/>
    <property type="project" value="InterPro"/>
</dbReference>
<dbReference type="InterPro" id="IPR037120">
    <property type="entry name" value="Haem_peroxidase_sf_animal"/>
</dbReference>
<dbReference type="Proteomes" id="UP000516437">
    <property type="component" value="Chromosome 5"/>
</dbReference>
<dbReference type="GO" id="GO:0046872">
    <property type="term" value="F:metal ion binding"/>
    <property type="evidence" value="ECO:0007669"/>
    <property type="project" value="UniProtKB-KW"/>
</dbReference>
<evidence type="ECO:0000256" key="4">
    <source>
        <dbReference type="ARBA" id="ARBA00023004"/>
    </source>
</evidence>
<evidence type="ECO:0000256" key="3">
    <source>
        <dbReference type="ARBA" id="ARBA00023002"/>
    </source>
</evidence>
<dbReference type="GO" id="GO:0006979">
    <property type="term" value="P:response to oxidative stress"/>
    <property type="evidence" value="ECO:0007669"/>
    <property type="project" value="InterPro"/>
</dbReference>
<dbReference type="PANTHER" id="PTHR11903">
    <property type="entry name" value="PROSTAGLANDIN G/H SYNTHASE"/>
    <property type="match status" value="1"/>
</dbReference>
<dbReference type="OrthoDB" id="823504at2759"/>
<proteinExistence type="predicted"/>
<protein>
    <submittedName>
        <fullName evidence="5">Alpha-dioxygenase 2</fullName>
    </submittedName>
</protein>
<comment type="caution">
    <text evidence="5">The sequence shown here is derived from an EMBL/GenBank/DDBJ whole genome shotgun (WGS) entry which is preliminary data.</text>
</comment>
<gene>
    <name evidence="5" type="ORF">CJ030_MR5G025092</name>
</gene>
<keyword evidence="6" id="KW-1185">Reference proteome</keyword>
<accession>A0A6A1VHW0</accession>
<dbReference type="PANTHER" id="PTHR11903:SF25">
    <property type="entry name" value="ALPHA-DIOXYGENASE 2"/>
    <property type="match status" value="1"/>
</dbReference>
<reference evidence="5 6" key="1">
    <citation type="journal article" date="2019" name="Plant Biotechnol. J.">
        <title>The red bayberry genome and genetic basis of sex determination.</title>
        <authorList>
            <person name="Jia H.M."/>
            <person name="Jia H.J."/>
            <person name="Cai Q.L."/>
            <person name="Wang Y."/>
            <person name="Zhao H.B."/>
            <person name="Yang W.F."/>
            <person name="Wang G.Y."/>
            <person name="Li Y.H."/>
            <person name="Zhan D.L."/>
            <person name="Shen Y.T."/>
            <person name="Niu Q.F."/>
            <person name="Chang L."/>
            <person name="Qiu J."/>
            <person name="Zhao L."/>
            <person name="Xie H.B."/>
            <person name="Fu W.Y."/>
            <person name="Jin J."/>
            <person name="Li X.W."/>
            <person name="Jiao Y."/>
            <person name="Zhou C.C."/>
            <person name="Tu T."/>
            <person name="Chai C.Y."/>
            <person name="Gao J.L."/>
            <person name="Fan L.J."/>
            <person name="van de Weg E."/>
            <person name="Wang J.Y."/>
            <person name="Gao Z.S."/>
        </authorList>
    </citation>
    <scope>NUCLEOTIDE SEQUENCE [LARGE SCALE GENOMIC DNA]</scope>
    <source>
        <tissue evidence="5">Leaves</tissue>
    </source>
</reference>
<dbReference type="InterPro" id="IPR010255">
    <property type="entry name" value="Haem_peroxidase_sf"/>
</dbReference>
<dbReference type="GO" id="GO:0006631">
    <property type="term" value="P:fatty acid metabolic process"/>
    <property type="evidence" value="ECO:0007669"/>
    <property type="project" value="UniProtKB-ARBA"/>
</dbReference>
<keyword evidence="2 5" id="KW-0223">Dioxygenase</keyword>
<dbReference type="GO" id="GO:0016702">
    <property type="term" value="F:oxidoreductase activity, acting on single donors with incorporation of molecular oxygen, incorporation of two atoms of oxygen"/>
    <property type="evidence" value="ECO:0007669"/>
    <property type="project" value="TreeGrafter"/>
</dbReference>
<organism evidence="5 6">
    <name type="scientific">Morella rubra</name>
    <name type="common">Chinese bayberry</name>
    <dbReference type="NCBI Taxonomy" id="262757"/>
    <lineage>
        <taxon>Eukaryota</taxon>
        <taxon>Viridiplantae</taxon>
        <taxon>Streptophyta</taxon>
        <taxon>Embryophyta</taxon>
        <taxon>Tracheophyta</taxon>
        <taxon>Spermatophyta</taxon>
        <taxon>Magnoliopsida</taxon>
        <taxon>eudicotyledons</taxon>
        <taxon>Gunneridae</taxon>
        <taxon>Pentapetalae</taxon>
        <taxon>rosids</taxon>
        <taxon>fabids</taxon>
        <taxon>Fagales</taxon>
        <taxon>Myricaceae</taxon>
        <taxon>Morella</taxon>
    </lineage>
</organism>
<dbReference type="AlphaFoldDB" id="A0A6A1VHW0"/>
<dbReference type="EMBL" id="RXIC02000023">
    <property type="protein sequence ID" value="KAB1212324.1"/>
    <property type="molecule type" value="Genomic_DNA"/>
</dbReference>
<keyword evidence="1" id="KW-0479">Metal-binding</keyword>
<dbReference type="InterPro" id="IPR050783">
    <property type="entry name" value="Oxylipin_biosynth_metab"/>
</dbReference>
<evidence type="ECO:0000256" key="2">
    <source>
        <dbReference type="ARBA" id="ARBA00022964"/>
    </source>
</evidence>
<dbReference type="SUPFAM" id="SSF48113">
    <property type="entry name" value="Heme-dependent peroxidases"/>
    <property type="match status" value="1"/>
</dbReference>
<sequence length="129" mass="14509">MAFSDLFSSPFIHPQLQHIVAKMTLLDALLFYLVHFVDKLGIWHRLPVLLGLAYLAIRRHLHQRYNLLHVGGTKGQAYNPEEFAYRTADGTCNHPEDDTIGSQGTFFGRNMPPSTSPYGVSVCLTDHLA</sequence>
<keyword evidence="4" id="KW-0408">Iron</keyword>
<keyword evidence="3" id="KW-0560">Oxidoreductase</keyword>
<evidence type="ECO:0000313" key="6">
    <source>
        <dbReference type="Proteomes" id="UP000516437"/>
    </source>
</evidence>
<name>A0A6A1VHW0_9ROSI</name>
<dbReference type="GO" id="GO:0004601">
    <property type="term" value="F:peroxidase activity"/>
    <property type="evidence" value="ECO:0007669"/>
    <property type="project" value="InterPro"/>
</dbReference>
<evidence type="ECO:0000256" key="1">
    <source>
        <dbReference type="ARBA" id="ARBA00022723"/>
    </source>
</evidence>